<dbReference type="Proteomes" id="UP001295684">
    <property type="component" value="Unassembled WGS sequence"/>
</dbReference>
<feature type="region of interest" description="Disordered" evidence="1">
    <location>
        <begin position="117"/>
        <end position="158"/>
    </location>
</feature>
<name>A0AAD1U7Q0_EUPCR</name>
<proteinExistence type="predicted"/>
<protein>
    <submittedName>
        <fullName evidence="2">Uncharacterized protein</fullName>
    </submittedName>
</protein>
<gene>
    <name evidence="2" type="ORF">ECRASSUSDP1_LOCUS4942</name>
</gene>
<evidence type="ECO:0000313" key="2">
    <source>
        <dbReference type="EMBL" id="CAI2363606.1"/>
    </source>
</evidence>
<keyword evidence="3" id="KW-1185">Reference proteome</keyword>
<sequence length="211" mass="23616">MGASNTKIQSSFCCAVERRDCKDKGDTSSKTKIKRVEDHQIVDTTSKAKLAEQAKVCNKQSSKEYKKRLMRAKPKSQEVMAKTKNKNKASKKSQNKASKRESITGWDKLMSRIELSKFSQKTSPAEIREAGLSSTSASKSSLHKTTSFTSKPSTFSKDPNFDFFNALSEYSSPSKRSKPKNTPLKIDSCYLTKTKSKTYPPKNCTQSKILT</sequence>
<feature type="compositionally biased region" description="Low complexity" evidence="1">
    <location>
        <begin position="132"/>
        <end position="157"/>
    </location>
</feature>
<evidence type="ECO:0000313" key="3">
    <source>
        <dbReference type="Proteomes" id="UP001295684"/>
    </source>
</evidence>
<feature type="compositionally biased region" description="Basic residues" evidence="1">
    <location>
        <begin position="83"/>
        <end position="94"/>
    </location>
</feature>
<dbReference type="EMBL" id="CAMPGE010004759">
    <property type="protein sequence ID" value="CAI2363606.1"/>
    <property type="molecule type" value="Genomic_DNA"/>
</dbReference>
<feature type="compositionally biased region" description="Basic residues" evidence="1">
    <location>
        <begin position="65"/>
        <end position="74"/>
    </location>
</feature>
<organism evidence="2 3">
    <name type="scientific">Euplotes crassus</name>
    <dbReference type="NCBI Taxonomy" id="5936"/>
    <lineage>
        <taxon>Eukaryota</taxon>
        <taxon>Sar</taxon>
        <taxon>Alveolata</taxon>
        <taxon>Ciliophora</taxon>
        <taxon>Intramacronucleata</taxon>
        <taxon>Spirotrichea</taxon>
        <taxon>Hypotrichia</taxon>
        <taxon>Euplotida</taxon>
        <taxon>Euplotidae</taxon>
        <taxon>Moneuplotes</taxon>
    </lineage>
</organism>
<feature type="region of interest" description="Disordered" evidence="1">
    <location>
        <begin position="52"/>
        <end position="105"/>
    </location>
</feature>
<accession>A0AAD1U7Q0</accession>
<reference evidence="2" key="1">
    <citation type="submission" date="2023-07" db="EMBL/GenBank/DDBJ databases">
        <authorList>
            <consortium name="AG Swart"/>
            <person name="Singh M."/>
            <person name="Singh A."/>
            <person name="Seah K."/>
            <person name="Emmerich C."/>
        </authorList>
    </citation>
    <scope>NUCLEOTIDE SEQUENCE</scope>
    <source>
        <strain evidence="2">DP1</strain>
    </source>
</reference>
<evidence type="ECO:0000256" key="1">
    <source>
        <dbReference type="SAM" id="MobiDB-lite"/>
    </source>
</evidence>
<dbReference type="AlphaFoldDB" id="A0AAD1U7Q0"/>
<comment type="caution">
    <text evidence="2">The sequence shown here is derived from an EMBL/GenBank/DDBJ whole genome shotgun (WGS) entry which is preliminary data.</text>
</comment>